<feature type="domain" description="GST N-terminal" evidence="1">
    <location>
        <begin position="1"/>
        <end position="79"/>
    </location>
</feature>
<dbReference type="SFLD" id="SFLDS00019">
    <property type="entry name" value="Glutathione_Transferase_(cytos"/>
    <property type="match status" value="1"/>
</dbReference>
<evidence type="ECO:0000313" key="6">
    <source>
        <dbReference type="Proteomes" id="UP000255110"/>
    </source>
</evidence>
<accession>A0A378L5H2</accession>
<gene>
    <name evidence="4" type="primary">sspA_1</name>
    <name evidence="3" type="synonym">sspA_2</name>
    <name evidence="3" type="ORF">Lstg_1588</name>
    <name evidence="4" type="ORF">NCTC11991_00535</name>
</gene>
<dbReference type="SUPFAM" id="SSF52833">
    <property type="entry name" value="Thioredoxin-like"/>
    <property type="match status" value="1"/>
</dbReference>
<dbReference type="STRING" id="460.Lstg_1588"/>
<dbReference type="PROSITE" id="PS50404">
    <property type="entry name" value="GST_NTER"/>
    <property type="match status" value="1"/>
</dbReference>
<dbReference type="Proteomes" id="UP000054820">
    <property type="component" value="Unassembled WGS sequence"/>
</dbReference>
<dbReference type="EMBL" id="LNYZ01000013">
    <property type="protein sequence ID" value="KTD77231.1"/>
    <property type="molecule type" value="Genomic_DNA"/>
</dbReference>
<proteinExistence type="predicted"/>
<organism evidence="4 6">
    <name type="scientific">Legionella steigerwaltii</name>
    <dbReference type="NCBI Taxonomy" id="460"/>
    <lineage>
        <taxon>Bacteria</taxon>
        <taxon>Pseudomonadati</taxon>
        <taxon>Pseudomonadota</taxon>
        <taxon>Gammaproteobacteria</taxon>
        <taxon>Legionellales</taxon>
        <taxon>Legionellaceae</taxon>
        <taxon>Legionella</taxon>
    </lineage>
</organism>
<sequence length="232" mass="26629">MITLYGAPASVFVRKPRILLYEKNVSFWIDPINLYQYVNEDFQQASPLNKIPALRDASFTLADSSAICAYIDKKYPYPGFYPQNPEDYATALWFEEYADTALFQAIAPCYYQTILVPLYHQREPDSTAIDRAITQNLPPVAQYLEAKLGDKLFFVGEQFSIADVAVVSMFMNMHFSGYPLDAGRWPNLSAYLNTHFQRESFYCCIKEIERELIRTPPQTAPYQYPTQSLSSA</sequence>
<name>A0A378L5H2_9GAMM</name>
<evidence type="ECO:0000313" key="5">
    <source>
        <dbReference type="Proteomes" id="UP000054820"/>
    </source>
</evidence>
<feature type="domain" description="GST C-terminal" evidence="2">
    <location>
        <begin position="84"/>
        <end position="217"/>
    </location>
</feature>
<dbReference type="PANTHER" id="PTHR44051:SF8">
    <property type="entry name" value="GLUTATHIONE S-TRANSFERASE GSTA"/>
    <property type="match status" value="1"/>
</dbReference>
<protein>
    <submittedName>
        <fullName evidence="4">Stringent starvation protein A</fullName>
    </submittedName>
</protein>
<dbReference type="InterPro" id="IPR036282">
    <property type="entry name" value="Glutathione-S-Trfase_C_sf"/>
</dbReference>
<dbReference type="PROSITE" id="PS50405">
    <property type="entry name" value="GST_CTER"/>
    <property type="match status" value="1"/>
</dbReference>
<dbReference type="PANTHER" id="PTHR44051">
    <property type="entry name" value="GLUTATHIONE S-TRANSFERASE-RELATED"/>
    <property type="match status" value="1"/>
</dbReference>
<dbReference type="Gene3D" id="1.20.1050.10">
    <property type="match status" value="1"/>
</dbReference>
<dbReference type="Gene3D" id="3.40.30.10">
    <property type="entry name" value="Glutaredoxin"/>
    <property type="match status" value="1"/>
</dbReference>
<reference evidence="3 5" key="1">
    <citation type="submission" date="2015-11" db="EMBL/GenBank/DDBJ databases">
        <title>Genomic analysis of 38 Legionella species identifies large and diverse effector repertoires.</title>
        <authorList>
            <person name="Burstein D."/>
            <person name="Amaro F."/>
            <person name="Zusman T."/>
            <person name="Lifshitz Z."/>
            <person name="Cohen O."/>
            <person name="Gilbert J.A."/>
            <person name="Pupko T."/>
            <person name="Shuman H.A."/>
            <person name="Segal G."/>
        </authorList>
    </citation>
    <scope>NUCLEOTIDE SEQUENCE [LARGE SCALE GENOMIC DNA]</scope>
    <source>
        <strain evidence="3 5">SC-18-C9</strain>
    </source>
</reference>
<dbReference type="AlphaFoldDB" id="A0A378L5H2"/>
<dbReference type="InterPro" id="IPR004045">
    <property type="entry name" value="Glutathione_S-Trfase_N"/>
</dbReference>
<dbReference type="Proteomes" id="UP000255110">
    <property type="component" value="Unassembled WGS sequence"/>
</dbReference>
<dbReference type="OrthoDB" id="9782992at2"/>
<dbReference type="InterPro" id="IPR036249">
    <property type="entry name" value="Thioredoxin-like_sf"/>
</dbReference>
<dbReference type="CDD" id="cd00570">
    <property type="entry name" value="GST_N_family"/>
    <property type="match status" value="1"/>
</dbReference>
<reference evidence="4 6" key="2">
    <citation type="submission" date="2018-06" db="EMBL/GenBank/DDBJ databases">
        <authorList>
            <consortium name="Pathogen Informatics"/>
            <person name="Doyle S."/>
        </authorList>
    </citation>
    <scope>NUCLEOTIDE SEQUENCE [LARGE SCALE GENOMIC DNA]</scope>
    <source>
        <strain evidence="4 6">NCTC11991</strain>
    </source>
</reference>
<evidence type="ECO:0000259" key="1">
    <source>
        <dbReference type="PROSITE" id="PS50404"/>
    </source>
</evidence>
<evidence type="ECO:0000259" key="2">
    <source>
        <dbReference type="PROSITE" id="PS50405"/>
    </source>
</evidence>
<dbReference type="CDD" id="cd00299">
    <property type="entry name" value="GST_C_family"/>
    <property type="match status" value="1"/>
</dbReference>
<dbReference type="InterPro" id="IPR040079">
    <property type="entry name" value="Glutathione_S-Trfase"/>
</dbReference>
<dbReference type="Pfam" id="PF13417">
    <property type="entry name" value="GST_N_3"/>
    <property type="match status" value="1"/>
</dbReference>
<dbReference type="InterPro" id="IPR004046">
    <property type="entry name" value="GST_C"/>
</dbReference>
<keyword evidence="5" id="KW-1185">Reference proteome</keyword>
<dbReference type="SUPFAM" id="SSF47616">
    <property type="entry name" value="GST C-terminal domain-like"/>
    <property type="match status" value="1"/>
</dbReference>
<evidence type="ECO:0000313" key="4">
    <source>
        <dbReference type="EMBL" id="STY21957.1"/>
    </source>
</evidence>
<dbReference type="EMBL" id="UGOY01000001">
    <property type="protein sequence ID" value="STY21957.1"/>
    <property type="molecule type" value="Genomic_DNA"/>
</dbReference>
<dbReference type="InterPro" id="IPR010987">
    <property type="entry name" value="Glutathione-S-Trfase_C-like"/>
</dbReference>
<dbReference type="SFLD" id="SFLDG00358">
    <property type="entry name" value="Main_(cytGST)"/>
    <property type="match status" value="1"/>
</dbReference>
<evidence type="ECO:0000313" key="3">
    <source>
        <dbReference type="EMBL" id="KTD77231.1"/>
    </source>
</evidence>
<dbReference type="Pfam" id="PF00043">
    <property type="entry name" value="GST_C"/>
    <property type="match status" value="1"/>
</dbReference>
<dbReference type="RefSeq" id="WP_058477152.1">
    <property type="nucleotide sequence ID" value="NZ_CAAAIO010000016.1"/>
</dbReference>